<keyword evidence="4" id="KW-0812">Transmembrane</keyword>
<keyword evidence="6 9" id="KW-0443">Lipid metabolism</keyword>
<dbReference type="CTD" id="20214766"/>
<dbReference type="PANTHER" id="PTHR11011:SF116">
    <property type="entry name" value="FATTY ACYL-COA REDUCTASE CG5065-RELATED"/>
    <property type="match status" value="1"/>
</dbReference>
<evidence type="ECO:0000256" key="5">
    <source>
        <dbReference type="ARBA" id="ARBA00022989"/>
    </source>
</evidence>
<keyword evidence="7" id="KW-0472">Membrane</keyword>
<dbReference type="GO" id="GO:0102965">
    <property type="term" value="F:alcohol-forming long-chain fatty acyl-CoA reductase activity"/>
    <property type="evidence" value="ECO:0007669"/>
    <property type="project" value="UniProtKB-EC"/>
</dbReference>
<organism evidence="13 14">
    <name type="scientific">Helobdella robusta</name>
    <name type="common">Californian leech</name>
    <dbReference type="NCBI Taxonomy" id="6412"/>
    <lineage>
        <taxon>Eukaryota</taxon>
        <taxon>Metazoa</taxon>
        <taxon>Spiralia</taxon>
        <taxon>Lophotrochozoa</taxon>
        <taxon>Annelida</taxon>
        <taxon>Clitellata</taxon>
        <taxon>Hirudinea</taxon>
        <taxon>Rhynchobdellida</taxon>
        <taxon>Glossiphoniidae</taxon>
        <taxon>Helobdella</taxon>
    </lineage>
</organism>
<feature type="domain" description="Thioester reductase (TE)" evidence="11">
    <location>
        <begin position="41"/>
        <end position="311"/>
    </location>
</feature>
<dbReference type="Gene3D" id="3.40.50.720">
    <property type="entry name" value="NAD(P)-binding Rossmann-like Domain"/>
    <property type="match status" value="1"/>
</dbReference>
<keyword evidence="9" id="KW-0560">Oxidoreductase</keyword>
<evidence type="ECO:0000313" key="12">
    <source>
        <dbReference type="EMBL" id="ESO10774.1"/>
    </source>
</evidence>
<dbReference type="KEGG" id="hro:HELRODRAFT_72558"/>
<dbReference type="InterPro" id="IPR033640">
    <property type="entry name" value="FAR_C"/>
</dbReference>
<proteinExistence type="inferred from homology"/>
<feature type="domain" description="Fatty acyl-CoA reductase C-terminal" evidence="10">
    <location>
        <begin position="387"/>
        <end position="475"/>
    </location>
</feature>
<gene>
    <name evidence="13" type="primary">20214766</name>
    <name evidence="12" type="ORF">HELRODRAFT_72558</name>
</gene>
<keyword evidence="14" id="KW-1185">Reference proteome</keyword>
<dbReference type="PANTHER" id="PTHR11011">
    <property type="entry name" value="MALE STERILITY PROTEIN 2-RELATED"/>
    <property type="match status" value="1"/>
</dbReference>
<dbReference type="EnsemblMetazoa" id="HelroT72558">
    <property type="protein sequence ID" value="HelroP72558"/>
    <property type="gene ID" value="HelroG72558"/>
</dbReference>
<dbReference type="EMBL" id="AMQM01002743">
    <property type="status" value="NOT_ANNOTATED_CDS"/>
    <property type="molecule type" value="Genomic_DNA"/>
</dbReference>
<dbReference type="OrthoDB" id="429813at2759"/>
<dbReference type="HOGENOM" id="CLU_024661_0_2_1"/>
<reference evidence="13" key="3">
    <citation type="submission" date="2015-06" db="UniProtKB">
        <authorList>
            <consortium name="EnsemblMetazoa"/>
        </authorList>
    </citation>
    <scope>IDENTIFICATION</scope>
</reference>
<comment type="similarity">
    <text evidence="2 9">Belongs to the fatty acyl-CoA reductase family.</text>
</comment>
<dbReference type="GO" id="GO:0080019">
    <property type="term" value="F:alcohol-forming very long-chain fatty acyl-CoA reductase activity"/>
    <property type="evidence" value="ECO:0000318"/>
    <property type="project" value="GO_Central"/>
</dbReference>
<evidence type="ECO:0000256" key="7">
    <source>
        <dbReference type="ARBA" id="ARBA00023136"/>
    </source>
</evidence>
<dbReference type="InterPro" id="IPR026055">
    <property type="entry name" value="FAR"/>
</dbReference>
<dbReference type="InterPro" id="IPR013120">
    <property type="entry name" value="FAR_NAD-bd"/>
</dbReference>
<dbReference type="InterPro" id="IPR036291">
    <property type="entry name" value="NAD(P)-bd_dom_sf"/>
</dbReference>
<sequence>MSSSDIDNSIKNIKISNSGALGNDDEQSEIANYYAGKTIFITGASGFIGKQVLEKLLRSCGGVKAIYVLMRSTKRHTSSERLQLMLNSKLFHRMTELDGELVNKVFVLEGDISKPHLGLRDADIQKIISQVNVVFHLAATVSFTEPMRVAVSLNIVGLRSMLELCKQIQHLQALVHVSTAYANCTRSHIEETIYPPPVFPKKILHVAEWMSDDVFQLITPMVLEKHPNTYTFTKSIAETLLIQERGTLPVAIYRPSIVTASFQEPFPGWVDNLNGATGVLTAVGSGFLKSVYGIGSLSADLVPVDLVANSIIAVGWKLASQKNPSSEVPVYNFTSGTRKPITWNEVGIHLTDIFRRFPMDNPTSIPKAFVTNNRLTHAYFLRIEIFLRLMALDFIRRLCGHKPRLLRIHGNVIRLMNVMEYFTSNEWTWSTDNVDKLYGSMNRRDRQLFNFDLRRVHWPTYLESYCIGIRQYTLHQDLKNLPTARKTLKWLLIARRLMLITSFLALFRIFVGRFEVISSMWRFFTSFIYGVFNKMPWFIKAR</sequence>
<dbReference type="Proteomes" id="UP000015101">
    <property type="component" value="Unassembled WGS sequence"/>
</dbReference>
<keyword evidence="9" id="KW-0521">NADP</keyword>
<evidence type="ECO:0000256" key="2">
    <source>
        <dbReference type="ARBA" id="ARBA00005928"/>
    </source>
</evidence>
<dbReference type="EC" id="1.2.1.84" evidence="9"/>
<name>T1G118_HELRO</name>
<evidence type="ECO:0000256" key="3">
    <source>
        <dbReference type="ARBA" id="ARBA00022516"/>
    </source>
</evidence>
<dbReference type="eggNOG" id="KOG1221">
    <property type="taxonomic scope" value="Eukaryota"/>
</dbReference>
<evidence type="ECO:0000256" key="6">
    <source>
        <dbReference type="ARBA" id="ARBA00023098"/>
    </source>
</evidence>
<reference evidence="12 14" key="2">
    <citation type="journal article" date="2013" name="Nature">
        <title>Insights into bilaterian evolution from three spiralian genomes.</title>
        <authorList>
            <person name="Simakov O."/>
            <person name="Marletaz F."/>
            <person name="Cho S.J."/>
            <person name="Edsinger-Gonzales E."/>
            <person name="Havlak P."/>
            <person name="Hellsten U."/>
            <person name="Kuo D.H."/>
            <person name="Larsson T."/>
            <person name="Lv J."/>
            <person name="Arendt D."/>
            <person name="Savage R."/>
            <person name="Osoegawa K."/>
            <person name="de Jong P."/>
            <person name="Grimwood J."/>
            <person name="Chapman J.A."/>
            <person name="Shapiro H."/>
            <person name="Aerts A."/>
            <person name="Otillar R.P."/>
            <person name="Terry A.Y."/>
            <person name="Boore J.L."/>
            <person name="Grigoriev I.V."/>
            <person name="Lindberg D.R."/>
            <person name="Seaver E.C."/>
            <person name="Weisblat D.A."/>
            <person name="Putnam N.H."/>
            <person name="Rokhsar D.S."/>
        </authorList>
    </citation>
    <scope>NUCLEOTIDE SEQUENCE</scope>
</reference>
<evidence type="ECO:0000256" key="8">
    <source>
        <dbReference type="ARBA" id="ARBA00052530"/>
    </source>
</evidence>
<dbReference type="FunFam" id="3.40.50.720:FF:000143">
    <property type="entry name" value="Fatty acyl-CoA reductase"/>
    <property type="match status" value="1"/>
</dbReference>
<dbReference type="GO" id="GO:0035336">
    <property type="term" value="P:long-chain fatty-acyl-CoA metabolic process"/>
    <property type="evidence" value="ECO:0000318"/>
    <property type="project" value="GO_Central"/>
</dbReference>
<evidence type="ECO:0000256" key="1">
    <source>
        <dbReference type="ARBA" id="ARBA00004141"/>
    </source>
</evidence>
<dbReference type="GO" id="GO:0005777">
    <property type="term" value="C:peroxisome"/>
    <property type="evidence" value="ECO:0000318"/>
    <property type="project" value="GO_Central"/>
</dbReference>
<keyword evidence="3 9" id="KW-0444">Lipid biosynthesis</keyword>
<evidence type="ECO:0000256" key="4">
    <source>
        <dbReference type="ARBA" id="ARBA00022692"/>
    </source>
</evidence>
<dbReference type="InParanoid" id="T1G118"/>
<dbReference type="EMBL" id="KB095858">
    <property type="protein sequence ID" value="ESO10774.1"/>
    <property type="molecule type" value="Genomic_DNA"/>
</dbReference>
<comment type="subcellular location">
    <subcellularLocation>
        <location evidence="1">Membrane</location>
        <topology evidence="1">Multi-pass membrane protein</topology>
    </subcellularLocation>
</comment>
<comment type="catalytic activity">
    <reaction evidence="8 9">
        <text>a long-chain fatty acyl-CoA + 2 NADPH + 2 H(+) = a long-chain primary fatty alcohol + 2 NADP(+) + CoA</text>
        <dbReference type="Rhea" id="RHEA:52716"/>
        <dbReference type="ChEBI" id="CHEBI:15378"/>
        <dbReference type="ChEBI" id="CHEBI:57287"/>
        <dbReference type="ChEBI" id="CHEBI:57783"/>
        <dbReference type="ChEBI" id="CHEBI:58349"/>
        <dbReference type="ChEBI" id="CHEBI:77396"/>
        <dbReference type="ChEBI" id="CHEBI:83139"/>
        <dbReference type="EC" id="1.2.1.84"/>
    </reaction>
</comment>
<dbReference type="RefSeq" id="XP_009011043.1">
    <property type="nucleotide sequence ID" value="XM_009012795.1"/>
</dbReference>
<reference evidence="14" key="1">
    <citation type="submission" date="2012-12" db="EMBL/GenBank/DDBJ databases">
        <authorList>
            <person name="Hellsten U."/>
            <person name="Grimwood J."/>
            <person name="Chapman J.A."/>
            <person name="Shapiro H."/>
            <person name="Aerts A."/>
            <person name="Otillar R.P."/>
            <person name="Terry A.Y."/>
            <person name="Boore J.L."/>
            <person name="Simakov O."/>
            <person name="Marletaz F."/>
            <person name="Cho S.-J."/>
            <person name="Edsinger-Gonzales E."/>
            <person name="Havlak P."/>
            <person name="Kuo D.-H."/>
            <person name="Larsson T."/>
            <person name="Lv J."/>
            <person name="Arendt D."/>
            <person name="Savage R."/>
            <person name="Osoegawa K."/>
            <person name="de Jong P."/>
            <person name="Lindberg D.R."/>
            <person name="Seaver E.C."/>
            <person name="Weisblat D.A."/>
            <person name="Putnam N.H."/>
            <person name="Grigoriev I.V."/>
            <person name="Rokhsar D.S."/>
        </authorList>
    </citation>
    <scope>NUCLEOTIDE SEQUENCE</scope>
</reference>
<dbReference type="CDD" id="cd05236">
    <property type="entry name" value="FAR-N_SDR_e"/>
    <property type="match status" value="1"/>
</dbReference>
<comment type="function">
    <text evidence="9">Catalyzes the reduction of fatty acyl-CoA to fatty alcohols.</text>
</comment>
<evidence type="ECO:0000259" key="11">
    <source>
        <dbReference type="Pfam" id="PF07993"/>
    </source>
</evidence>
<dbReference type="GO" id="GO:0016020">
    <property type="term" value="C:membrane"/>
    <property type="evidence" value="ECO:0007669"/>
    <property type="project" value="UniProtKB-SubCell"/>
</dbReference>
<evidence type="ECO:0000313" key="13">
    <source>
        <dbReference type="EnsemblMetazoa" id="HelroP72558"/>
    </source>
</evidence>
<dbReference type="GeneID" id="20214766"/>
<dbReference type="STRING" id="6412.T1G118"/>
<dbReference type="SUPFAM" id="SSF51735">
    <property type="entry name" value="NAD(P)-binding Rossmann-fold domains"/>
    <property type="match status" value="1"/>
</dbReference>
<evidence type="ECO:0000313" key="14">
    <source>
        <dbReference type="Proteomes" id="UP000015101"/>
    </source>
</evidence>
<evidence type="ECO:0000259" key="10">
    <source>
        <dbReference type="Pfam" id="PF03015"/>
    </source>
</evidence>
<keyword evidence="5" id="KW-1133">Transmembrane helix</keyword>
<dbReference type="Pfam" id="PF07993">
    <property type="entry name" value="NAD_binding_4"/>
    <property type="match status" value="1"/>
</dbReference>
<dbReference type="OMA" id="IANCMEN"/>
<dbReference type="Pfam" id="PF03015">
    <property type="entry name" value="Sterile"/>
    <property type="match status" value="1"/>
</dbReference>
<accession>T1G118</accession>
<dbReference type="AlphaFoldDB" id="T1G118"/>
<protein>
    <recommendedName>
        <fullName evidence="9">Fatty acyl-CoA reductase</fullName>
        <ecNumber evidence="9">1.2.1.84</ecNumber>
    </recommendedName>
</protein>
<dbReference type="CDD" id="cd09071">
    <property type="entry name" value="FAR_C"/>
    <property type="match status" value="1"/>
</dbReference>
<evidence type="ECO:0000256" key="9">
    <source>
        <dbReference type="RuleBase" id="RU363097"/>
    </source>
</evidence>